<dbReference type="GO" id="GO:0016491">
    <property type="term" value="F:oxidoreductase activity"/>
    <property type="evidence" value="ECO:0007669"/>
    <property type="project" value="UniProtKB-KW"/>
</dbReference>
<evidence type="ECO:0000256" key="2">
    <source>
        <dbReference type="ARBA" id="ARBA00022723"/>
    </source>
</evidence>
<dbReference type="GO" id="GO:0046872">
    <property type="term" value="F:metal ion binding"/>
    <property type="evidence" value="ECO:0007669"/>
    <property type="project" value="UniProtKB-KW"/>
</dbReference>
<dbReference type="Gene3D" id="1.10.150.120">
    <property type="entry name" value="[2Fe-2S]-binding domain"/>
    <property type="match status" value="1"/>
</dbReference>
<dbReference type="SUPFAM" id="SSF47741">
    <property type="entry name" value="CO dehydrogenase ISP C-domain like"/>
    <property type="match status" value="1"/>
</dbReference>
<keyword evidence="4" id="KW-0408">Iron</keyword>
<dbReference type="PROSITE" id="PS00197">
    <property type="entry name" value="2FE2S_FER_1"/>
    <property type="match status" value="1"/>
</dbReference>
<dbReference type="PROSITE" id="PS51085">
    <property type="entry name" value="2FE2S_FER_2"/>
    <property type="match status" value="1"/>
</dbReference>
<dbReference type="PANTHER" id="PTHR44379:SF8">
    <property type="entry name" value="XANTHINE DEHYDROGENASE IRON-SULFUR-BINDING SUBUNIT XDHC-RELATED"/>
    <property type="match status" value="1"/>
</dbReference>
<sequence>MIISFKLNGEDFEEEVEDDERALDFLRRIGMKSVKEGCGEGECGACTIIVNGKNVVSCLMLAAELDGTEVLTTEGLSKNGTLDPIQNAFADVGAVQCGFCTPGMEMSAKALLMATPHPSDEEIKKGLEGNLCRCTGYFKIIEAVRKAANGD</sequence>
<evidence type="ECO:0000256" key="3">
    <source>
        <dbReference type="ARBA" id="ARBA00023002"/>
    </source>
</evidence>
<organism evidence="7">
    <name type="scientific">Mesoaciditoga lauensis</name>
    <dbReference type="NCBI Taxonomy" id="1495039"/>
    <lineage>
        <taxon>Bacteria</taxon>
        <taxon>Thermotogati</taxon>
        <taxon>Thermotogota</taxon>
        <taxon>Thermotogae</taxon>
        <taxon>Mesoaciditogales</taxon>
        <taxon>Mesoaciditogaceae</taxon>
        <taxon>Mesoaciditoga</taxon>
    </lineage>
</organism>
<keyword evidence="2" id="KW-0479">Metal-binding</keyword>
<protein>
    <submittedName>
        <fullName evidence="7">(2Fe-2S)-binding protein</fullName>
    </submittedName>
</protein>
<dbReference type="InterPro" id="IPR036010">
    <property type="entry name" value="2Fe-2S_ferredoxin-like_sf"/>
</dbReference>
<dbReference type="InterPro" id="IPR001041">
    <property type="entry name" value="2Fe-2S_ferredoxin-type"/>
</dbReference>
<comment type="caution">
    <text evidence="7">The sequence shown here is derived from an EMBL/GenBank/DDBJ whole genome shotgun (WGS) entry which is preliminary data.</text>
</comment>
<accession>A0A7V3VSF0</accession>
<dbReference type="InterPro" id="IPR012675">
    <property type="entry name" value="Beta-grasp_dom_sf"/>
</dbReference>
<dbReference type="InterPro" id="IPR002888">
    <property type="entry name" value="2Fe-2S-bd"/>
</dbReference>
<dbReference type="Pfam" id="PF00111">
    <property type="entry name" value="Fer2"/>
    <property type="match status" value="1"/>
</dbReference>
<proteinExistence type="predicted"/>
<name>A0A7V3VSF0_9BACT</name>
<evidence type="ECO:0000256" key="4">
    <source>
        <dbReference type="ARBA" id="ARBA00023004"/>
    </source>
</evidence>
<evidence type="ECO:0000256" key="5">
    <source>
        <dbReference type="ARBA" id="ARBA00023014"/>
    </source>
</evidence>
<dbReference type="EMBL" id="DTPE01000113">
    <property type="protein sequence ID" value="HGE75032.1"/>
    <property type="molecule type" value="Genomic_DNA"/>
</dbReference>
<dbReference type="GO" id="GO:0051537">
    <property type="term" value="F:2 iron, 2 sulfur cluster binding"/>
    <property type="evidence" value="ECO:0007669"/>
    <property type="project" value="UniProtKB-KW"/>
</dbReference>
<dbReference type="Gene3D" id="3.10.20.30">
    <property type="match status" value="1"/>
</dbReference>
<evidence type="ECO:0000259" key="6">
    <source>
        <dbReference type="PROSITE" id="PS51085"/>
    </source>
</evidence>
<dbReference type="InterPro" id="IPR036884">
    <property type="entry name" value="2Fe-2S-bd_dom_sf"/>
</dbReference>
<dbReference type="AlphaFoldDB" id="A0A7V3VSF0"/>
<dbReference type="SUPFAM" id="SSF54292">
    <property type="entry name" value="2Fe-2S ferredoxin-like"/>
    <property type="match status" value="1"/>
</dbReference>
<feature type="domain" description="2Fe-2S ferredoxin-type" evidence="6">
    <location>
        <begin position="1"/>
        <end position="76"/>
    </location>
</feature>
<evidence type="ECO:0000256" key="1">
    <source>
        <dbReference type="ARBA" id="ARBA00022714"/>
    </source>
</evidence>
<gene>
    <name evidence="7" type="ORF">ENX73_02775</name>
</gene>
<dbReference type="InterPro" id="IPR051452">
    <property type="entry name" value="Diverse_Oxidoreductases"/>
</dbReference>
<reference evidence="7" key="1">
    <citation type="journal article" date="2020" name="mSystems">
        <title>Genome- and Community-Level Interaction Insights into Carbon Utilization and Element Cycling Functions of Hydrothermarchaeota in Hydrothermal Sediment.</title>
        <authorList>
            <person name="Zhou Z."/>
            <person name="Liu Y."/>
            <person name="Xu W."/>
            <person name="Pan J."/>
            <person name="Luo Z.H."/>
            <person name="Li M."/>
        </authorList>
    </citation>
    <scope>NUCLEOTIDE SEQUENCE [LARGE SCALE GENOMIC DNA]</scope>
    <source>
        <strain evidence="7">SpSt-966</strain>
    </source>
</reference>
<keyword evidence="1" id="KW-0001">2Fe-2S</keyword>
<evidence type="ECO:0000313" key="7">
    <source>
        <dbReference type="EMBL" id="HGE75032.1"/>
    </source>
</evidence>
<dbReference type="PANTHER" id="PTHR44379">
    <property type="entry name" value="OXIDOREDUCTASE WITH IRON-SULFUR SUBUNIT"/>
    <property type="match status" value="1"/>
</dbReference>
<dbReference type="FunFam" id="1.10.150.120:FF:000003">
    <property type="entry name" value="Carbon monoxide dehydrogenase, small subunit"/>
    <property type="match status" value="1"/>
</dbReference>
<keyword evidence="5" id="KW-0411">Iron-sulfur</keyword>
<dbReference type="InterPro" id="IPR006058">
    <property type="entry name" value="2Fe2S_fd_BS"/>
</dbReference>
<dbReference type="Pfam" id="PF01799">
    <property type="entry name" value="Fer2_2"/>
    <property type="match status" value="1"/>
</dbReference>
<keyword evidence="3" id="KW-0560">Oxidoreductase</keyword>